<proteinExistence type="inferred from homology"/>
<comment type="subcellular location">
    <subcellularLocation>
        <location evidence="1">Membrane</location>
        <topology evidence="1">Multi-pass membrane protein</topology>
    </subcellularLocation>
</comment>
<dbReference type="InterPro" id="IPR051790">
    <property type="entry name" value="Cytochrome_c-biogenesis_DsbD"/>
</dbReference>
<dbReference type="PANTHER" id="PTHR31272">
    <property type="entry name" value="CYTOCHROME C-TYPE BIOGENESIS PROTEIN HI_1454-RELATED"/>
    <property type="match status" value="1"/>
</dbReference>
<dbReference type="GO" id="GO:0017004">
    <property type="term" value="P:cytochrome complex assembly"/>
    <property type="evidence" value="ECO:0007669"/>
    <property type="project" value="UniProtKB-KW"/>
</dbReference>
<reference evidence="9" key="1">
    <citation type="journal article" date="2020" name="mSystems">
        <title>Genome- and Community-Level Interaction Insights into Carbon Utilization and Element Cycling Functions of Hydrothermarchaeota in Hydrothermal Sediment.</title>
        <authorList>
            <person name="Zhou Z."/>
            <person name="Liu Y."/>
            <person name="Xu W."/>
            <person name="Pan J."/>
            <person name="Luo Z.H."/>
            <person name="Li M."/>
        </authorList>
    </citation>
    <scope>NUCLEOTIDE SEQUENCE [LARGE SCALE GENOMIC DNA]</scope>
    <source>
        <strain evidence="9">HyVt-456</strain>
    </source>
</reference>
<evidence type="ECO:0000259" key="8">
    <source>
        <dbReference type="Pfam" id="PF02683"/>
    </source>
</evidence>
<feature type="transmembrane region" description="Helical" evidence="7">
    <location>
        <begin position="115"/>
        <end position="133"/>
    </location>
</feature>
<evidence type="ECO:0000256" key="5">
    <source>
        <dbReference type="ARBA" id="ARBA00022989"/>
    </source>
</evidence>
<evidence type="ECO:0000256" key="6">
    <source>
        <dbReference type="ARBA" id="ARBA00023136"/>
    </source>
</evidence>
<dbReference type="PANTHER" id="PTHR31272:SF9">
    <property type="entry name" value="BLL1027 PROTEIN"/>
    <property type="match status" value="1"/>
</dbReference>
<dbReference type="EMBL" id="DRLD01000354">
    <property type="protein sequence ID" value="HED11520.1"/>
    <property type="molecule type" value="Genomic_DNA"/>
</dbReference>
<name>A0A7V1PVH7_CALAY</name>
<feature type="transmembrane region" description="Helical" evidence="7">
    <location>
        <begin position="51"/>
        <end position="70"/>
    </location>
</feature>
<evidence type="ECO:0000256" key="4">
    <source>
        <dbReference type="ARBA" id="ARBA00022748"/>
    </source>
</evidence>
<gene>
    <name evidence="9" type="ORF">ENJ10_12585</name>
</gene>
<dbReference type="AlphaFoldDB" id="A0A7V1PVH7"/>
<keyword evidence="6 7" id="KW-0472">Membrane</keyword>
<keyword evidence="4" id="KW-0201">Cytochrome c-type biogenesis</keyword>
<dbReference type="Proteomes" id="UP000886005">
    <property type="component" value="Unassembled WGS sequence"/>
</dbReference>
<protein>
    <submittedName>
        <fullName evidence="9">Cytochrome C biogenesis protein</fullName>
    </submittedName>
</protein>
<dbReference type="Pfam" id="PF02683">
    <property type="entry name" value="DsbD_TM"/>
    <property type="match status" value="1"/>
</dbReference>
<sequence>MARPSLPALFIGFVAGLIFSFNPVSFAAIPVALAYVTRAHKKERARVMGLSFVGGLILTHVLLGLIAAAGGEWVKGLLGREWAAVLGVILLFLGLLWAGWLKINLPWFGLTAKKAGSLWGAFLLGIPFAIAVCPFCSPALLVMLTASAAIGSLGFGVLLLLSFALGRSIPVLLGAWSMAWLESLTFFTKWQKAFERGGGILLLLSGLYLLNQYYFII</sequence>
<accession>A0A7V1PVH7</accession>
<dbReference type="InterPro" id="IPR003834">
    <property type="entry name" value="Cyt_c_assmbl_TM_dom"/>
</dbReference>
<evidence type="ECO:0000256" key="2">
    <source>
        <dbReference type="ARBA" id="ARBA00006143"/>
    </source>
</evidence>
<keyword evidence="3 7" id="KW-0812">Transmembrane</keyword>
<keyword evidence="5 7" id="KW-1133">Transmembrane helix</keyword>
<dbReference type="GO" id="GO:0016020">
    <property type="term" value="C:membrane"/>
    <property type="evidence" value="ECO:0007669"/>
    <property type="project" value="UniProtKB-SubCell"/>
</dbReference>
<evidence type="ECO:0000313" key="9">
    <source>
        <dbReference type="EMBL" id="HED11520.1"/>
    </source>
</evidence>
<organism evidence="9">
    <name type="scientific">Caldithrix abyssi</name>
    <dbReference type="NCBI Taxonomy" id="187145"/>
    <lineage>
        <taxon>Bacteria</taxon>
        <taxon>Pseudomonadati</taxon>
        <taxon>Calditrichota</taxon>
        <taxon>Calditrichia</taxon>
        <taxon>Calditrichales</taxon>
        <taxon>Calditrichaceae</taxon>
        <taxon>Caldithrix</taxon>
    </lineage>
</organism>
<evidence type="ECO:0000256" key="1">
    <source>
        <dbReference type="ARBA" id="ARBA00004141"/>
    </source>
</evidence>
<feature type="transmembrane region" description="Helical" evidence="7">
    <location>
        <begin position="82"/>
        <end position="103"/>
    </location>
</feature>
<feature type="transmembrane region" description="Helical" evidence="7">
    <location>
        <begin position="199"/>
        <end position="216"/>
    </location>
</feature>
<evidence type="ECO:0000256" key="3">
    <source>
        <dbReference type="ARBA" id="ARBA00022692"/>
    </source>
</evidence>
<comment type="caution">
    <text evidence="9">The sequence shown here is derived from an EMBL/GenBank/DDBJ whole genome shotgun (WGS) entry which is preliminary data.</text>
</comment>
<comment type="similarity">
    <text evidence="2">Belongs to the DsbD family.</text>
</comment>
<evidence type="ECO:0000256" key="7">
    <source>
        <dbReference type="SAM" id="Phobius"/>
    </source>
</evidence>
<feature type="domain" description="Cytochrome C biogenesis protein transmembrane" evidence="8">
    <location>
        <begin position="9"/>
        <end position="212"/>
    </location>
</feature>